<name>A0A410JPL4_ORNRH</name>
<gene>
    <name evidence="1" type="ORF">EQP59_01210</name>
</gene>
<evidence type="ECO:0000313" key="2">
    <source>
        <dbReference type="Proteomes" id="UP000287701"/>
    </source>
</evidence>
<dbReference type="GO" id="GO:0016884">
    <property type="term" value="F:carbon-nitrogen ligase activity, with glutamine as amido-N-donor"/>
    <property type="evidence" value="ECO:0007669"/>
    <property type="project" value="InterPro"/>
</dbReference>
<dbReference type="Proteomes" id="UP000287701">
    <property type="component" value="Chromosome"/>
</dbReference>
<dbReference type="InterPro" id="IPR019004">
    <property type="entry name" value="YqeY/Aim41"/>
</dbReference>
<accession>A0A410JPL4</accession>
<dbReference type="OrthoDB" id="9788127at2"/>
<evidence type="ECO:0000313" key="1">
    <source>
        <dbReference type="EMBL" id="QAR30072.1"/>
    </source>
</evidence>
<proteinExistence type="predicted"/>
<dbReference type="Gene3D" id="1.10.10.410">
    <property type="match status" value="1"/>
</dbReference>
<dbReference type="Pfam" id="PF09424">
    <property type="entry name" value="YqeY"/>
    <property type="match status" value="1"/>
</dbReference>
<dbReference type="RefSeq" id="WP_128500579.1">
    <property type="nucleotide sequence ID" value="NZ_CP035107.1"/>
</dbReference>
<dbReference type="Gene3D" id="1.10.1510.10">
    <property type="entry name" value="Uncharacterised protein YqeY/AIM41 PF09424, N-terminal domain"/>
    <property type="match status" value="1"/>
</dbReference>
<sequence>MALEKQIMEEMKAAMKSKDKTALEALRAIKSAILLAKTDGSGSELSQTDEIAILQKQIKLRKDAAAQFAEQGRNEMAENELAQASVIEKFLPEQLSAEELEAEIAKIVEETGATEMKDMGKVMKLSNERLAGKADSKAIADAVKNKLGK</sequence>
<reference evidence="1 2" key="1">
    <citation type="submission" date="2019-01" db="EMBL/GenBank/DDBJ databases">
        <title>Whole Genome of Ornithobacterium rhinotracheale FARPER-174b.</title>
        <authorList>
            <person name="Tataje-Lavanda L.A."/>
            <person name="Montalvan A."/>
            <person name="Montesinos R."/>
            <person name="Zimic M."/>
            <person name="Fernandez-Sanchez M."/>
            <person name="Fernandez-Diaz M."/>
        </authorList>
    </citation>
    <scope>NUCLEOTIDE SEQUENCE [LARGE SCALE GENOMIC DNA]</scope>
    <source>
        <strain evidence="1 2">FARPER-174b</strain>
    </source>
</reference>
<dbReference type="InterPro" id="IPR003789">
    <property type="entry name" value="Asn/Gln_tRNA_amidoTrase-B-like"/>
</dbReference>
<dbReference type="PANTHER" id="PTHR28055:SF1">
    <property type="entry name" value="ALTERED INHERITANCE OF MITOCHONDRIA PROTEIN 41, MITOCHONDRIAL"/>
    <property type="match status" value="1"/>
</dbReference>
<organism evidence="1 2">
    <name type="scientific">Ornithobacterium rhinotracheale</name>
    <dbReference type="NCBI Taxonomy" id="28251"/>
    <lineage>
        <taxon>Bacteria</taxon>
        <taxon>Pseudomonadati</taxon>
        <taxon>Bacteroidota</taxon>
        <taxon>Flavobacteriia</taxon>
        <taxon>Flavobacteriales</taxon>
        <taxon>Weeksellaceae</taxon>
        <taxon>Ornithobacterium</taxon>
    </lineage>
</organism>
<dbReference type="AlphaFoldDB" id="A0A410JPL4"/>
<protein>
    <submittedName>
        <fullName evidence="1">GatB/YqeY domain-containing protein</fullName>
    </submittedName>
</protein>
<dbReference type="EMBL" id="CP035107">
    <property type="protein sequence ID" value="QAR30072.1"/>
    <property type="molecule type" value="Genomic_DNA"/>
</dbReference>
<dbReference type="PANTHER" id="PTHR28055">
    <property type="entry name" value="ALTERED INHERITANCE OF MITOCHONDRIA PROTEIN 41, MITOCHONDRIAL"/>
    <property type="match status" value="1"/>
</dbReference>
<dbReference type="SUPFAM" id="SSF89095">
    <property type="entry name" value="GatB/YqeY motif"/>
    <property type="match status" value="1"/>
</dbReference>
<dbReference type="InterPro" id="IPR023168">
    <property type="entry name" value="GatB_Yqey_C_2"/>
</dbReference>
<dbReference type="InterPro" id="IPR042184">
    <property type="entry name" value="YqeY/Aim41_N"/>
</dbReference>